<gene>
    <name evidence="2" type="ordered locus">ABO_0894</name>
</gene>
<keyword evidence="1" id="KW-1133">Transmembrane helix</keyword>
<dbReference type="Proteomes" id="UP000008871">
    <property type="component" value="Chromosome"/>
</dbReference>
<sequence length="336" mass="38057">MSSLKLIIYAVAAEIASLMLLLSKQADLSIFLLYLLSHGLASALLSVVAWSLLPERFRTPKILSWVLVFSFAFFIPAMGLVTILGGVALGIWLPALFRDLPFGLVDQPYFTPVQVNSTAGFRQIDLKNLLISSKAPNALRVQGMLVLKDMPARVTGNLLRHSLGDSFEDLRLLAYGILDQKEKEITRDIERALHLLERSKESRRYRLARRLAELYWELNYQNLVRGDIRTLTLERAGYYADMGLMESPEDAGLWLLRGRIQLSQEQIGEAHQSMTFARRLGLSAAKVNPWLAEIALQRRQMSLVRMLMLEITDDSQFTQLNKSVEFWRAYEPATGG</sequence>
<accession>Q0VR56</accession>
<organism evidence="2 3">
    <name type="scientific">Alcanivorax borkumensis (strain ATCC 700651 / DSM 11573 / NCIMB 13689 / SK2)</name>
    <dbReference type="NCBI Taxonomy" id="393595"/>
    <lineage>
        <taxon>Bacteria</taxon>
        <taxon>Pseudomonadati</taxon>
        <taxon>Pseudomonadota</taxon>
        <taxon>Gammaproteobacteria</taxon>
        <taxon>Oceanospirillales</taxon>
        <taxon>Alcanivoracaceae</taxon>
        <taxon>Alcanivorax</taxon>
    </lineage>
</organism>
<feature type="transmembrane region" description="Helical" evidence="1">
    <location>
        <begin position="65"/>
        <end position="93"/>
    </location>
</feature>
<keyword evidence="3" id="KW-1185">Reference proteome</keyword>
<evidence type="ECO:0000313" key="3">
    <source>
        <dbReference type="Proteomes" id="UP000008871"/>
    </source>
</evidence>
<keyword evidence="1" id="KW-0812">Transmembrane</keyword>
<dbReference type="AlphaFoldDB" id="Q0VR56"/>
<reference evidence="2 3" key="1">
    <citation type="journal article" date="2006" name="Nat. Biotechnol.">
        <title>Genome sequence of the ubiquitous hydrocarbon-degrading marine bacterium Alcanivorax borkumensis.</title>
        <authorList>
            <person name="Schneiker S."/>
            <person name="Martins dos Santos V.A.P."/>
            <person name="Bartels D."/>
            <person name="Bekel T."/>
            <person name="Brecht M."/>
            <person name="Buhrmester J."/>
            <person name="Chernikova T.N."/>
            <person name="Denaro R."/>
            <person name="Ferrer M."/>
            <person name="Gertler C."/>
            <person name="Goesmann A."/>
            <person name="Golyshina O.V."/>
            <person name="Kaminski F."/>
            <person name="Khachane A.N."/>
            <person name="Lang S."/>
            <person name="Linke B."/>
            <person name="McHardy A.C."/>
            <person name="Meyer F."/>
            <person name="Nechitaylo T."/>
            <person name="Puehler A."/>
            <person name="Regenhardt D."/>
            <person name="Rupp O."/>
            <person name="Sabirova J.S."/>
            <person name="Selbitschka W."/>
            <person name="Yakimov M.M."/>
            <person name="Timmis K.N."/>
            <person name="Vorhoelter F.-J."/>
            <person name="Weidner S."/>
            <person name="Kaiser O."/>
            <person name="Golyshin P.N."/>
        </authorList>
    </citation>
    <scope>NUCLEOTIDE SEQUENCE [LARGE SCALE GENOMIC DNA]</scope>
    <source>
        <strain evidence="3">ATCC 700651 / DSM 11573 / NCIMB 13689 / SK2</strain>
    </source>
</reference>
<evidence type="ECO:0000256" key="1">
    <source>
        <dbReference type="SAM" id="Phobius"/>
    </source>
</evidence>
<dbReference type="eggNOG" id="COG0457">
    <property type="taxonomic scope" value="Bacteria"/>
</dbReference>
<protein>
    <recommendedName>
        <fullName evidence="4">Extracellular Matrix protein PelE</fullName>
    </recommendedName>
</protein>
<feature type="transmembrane region" description="Helical" evidence="1">
    <location>
        <begin position="30"/>
        <end position="53"/>
    </location>
</feature>
<evidence type="ECO:0000313" key="2">
    <source>
        <dbReference type="EMBL" id="CAL16342.1"/>
    </source>
</evidence>
<dbReference type="EMBL" id="AM286690">
    <property type="protein sequence ID" value="CAL16342.1"/>
    <property type="molecule type" value="Genomic_DNA"/>
</dbReference>
<dbReference type="OrthoDB" id="5393896at2"/>
<dbReference type="STRING" id="393595.ABO_0894"/>
<keyword evidence="1" id="KW-0472">Membrane</keyword>
<dbReference type="KEGG" id="abo:ABO_0894"/>
<proteinExistence type="predicted"/>
<dbReference type="HOGENOM" id="CLU_061179_1_0_6"/>
<evidence type="ECO:0008006" key="4">
    <source>
        <dbReference type="Google" id="ProtNLM"/>
    </source>
</evidence>
<name>Q0VR56_ALCBS</name>
<dbReference type="RefSeq" id="WP_011588178.1">
    <property type="nucleotide sequence ID" value="NC_008260.1"/>
</dbReference>